<evidence type="ECO:0000256" key="7">
    <source>
        <dbReference type="ARBA" id="ARBA00023033"/>
    </source>
</evidence>
<keyword evidence="5 9" id="KW-0560">Oxidoreductase</keyword>
<evidence type="ECO:0000256" key="4">
    <source>
        <dbReference type="ARBA" id="ARBA00022723"/>
    </source>
</evidence>
<evidence type="ECO:0000313" key="11">
    <source>
        <dbReference type="EMBL" id="JAD00059.1"/>
    </source>
</evidence>
<comment type="cofactor">
    <cofactor evidence="1 8">
        <name>heme</name>
        <dbReference type="ChEBI" id="CHEBI:30413"/>
    </cofactor>
</comment>
<dbReference type="PRINTS" id="PR00463">
    <property type="entry name" value="EP450I"/>
</dbReference>
<evidence type="ECO:0000256" key="5">
    <source>
        <dbReference type="ARBA" id="ARBA00023002"/>
    </source>
</evidence>
<evidence type="ECO:0000256" key="2">
    <source>
        <dbReference type="ARBA" id="ARBA00010617"/>
    </source>
</evidence>
<keyword evidence="4 8" id="KW-0479">Metal-binding</keyword>
<dbReference type="PANTHER" id="PTHR24291:SF50">
    <property type="entry name" value="BIFUNCTIONAL ALBAFLAVENONE MONOOXYGENASE_TERPENE SYNTHASE"/>
    <property type="match status" value="1"/>
</dbReference>
<evidence type="ECO:0000256" key="1">
    <source>
        <dbReference type="ARBA" id="ARBA00001971"/>
    </source>
</evidence>
<dbReference type="EMBL" id="GBXI01014233">
    <property type="protein sequence ID" value="JAD00059.1"/>
    <property type="molecule type" value="Transcribed_RNA"/>
</dbReference>
<evidence type="ECO:0000256" key="8">
    <source>
        <dbReference type="PIRSR" id="PIRSR602401-1"/>
    </source>
</evidence>
<reference evidence="11" key="2">
    <citation type="journal article" date="2015" name="Gigascience">
        <title>Reconstructing a comprehensive transcriptome assembly of a white-pupal translocated strain of the pest fruit fly Bactrocera cucurbitae.</title>
        <authorList>
            <person name="Sim S.B."/>
            <person name="Calla B."/>
            <person name="Hall B."/>
            <person name="DeRego T."/>
            <person name="Geib S.M."/>
        </authorList>
    </citation>
    <scope>NUCLEOTIDE SEQUENCE</scope>
</reference>
<dbReference type="GO" id="GO:0020037">
    <property type="term" value="F:heme binding"/>
    <property type="evidence" value="ECO:0007669"/>
    <property type="project" value="InterPro"/>
</dbReference>
<protein>
    <submittedName>
        <fullName evidence="11">Probable cytochrome P450 313a4</fullName>
    </submittedName>
</protein>
<dbReference type="InterPro" id="IPR002401">
    <property type="entry name" value="Cyt_P450_E_grp-I"/>
</dbReference>
<dbReference type="Pfam" id="PF00067">
    <property type="entry name" value="p450"/>
    <property type="match status" value="1"/>
</dbReference>
<dbReference type="PRINTS" id="PR00385">
    <property type="entry name" value="P450"/>
</dbReference>
<keyword evidence="7 9" id="KW-0503">Monooxygenase</keyword>
<accession>A0A0A1WLX8</accession>
<dbReference type="SUPFAM" id="SSF48264">
    <property type="entry name" value="Cytochrome P450"/>
    <property type="match status" value="1"/>
</dbReference>
<name>A0A0A1WLX8_ZEUCU</name>
<dbReference type="Gene3D" id="1.10.630.10">
    <property type="entry name" value="Cytochrome P450"/>
    <property type="match status" value="1"/>
</dbReference>
<evidence type="ECO:0000256" key="6">
    <source>
        <dbReference type="ARBA" id="ARBA00023004"/>
    </source>
</evidence>
<keyword evidence="6 8" id="KW-0408">Iron</keyword>
<dbReference type="AlphaFoldDB" id="A0A0A1WLX8"/>
<evidence type="ECO:0000256" key="9">
    <source>
        <dbReference type="RuleBase" id="RU000461"/>
    </source>
</evidence>
<reference evidence="11" key="1">
    <citation type="submission" date="2014-11" db="EMBL/GenBank/DDBJ databases">
        <authorList>
            <person name="Geib S."/>
        </authorList>
    </citation>
    <scope>NUCLEOTIDE SEQUENCE</scope>
</reference>
<gene>
    <name evidence="11" type="primary">Cyp313a4_2</name>
    <name evidence="11" type="ORF">g.22895</name>
</gene>
<dbReference type="PROSITE" id="PS00086">
    <property type="entry name" value="CYTOCHROME_P450"/>
    <property type="match status" value="1"/>
</dbReference>
<dbReference type="InterPro" id="IPR001128">
    <property type="entry name" value="Cyt_P450"/>
</dbReference>
<evidence type="ECO:0000256" key="3">
    <source>
        <dbReference type="ARBA" id="ARBA00022617"/>
    </source>
</evidence>
<dbReference type="GO" id="GO:0004497">
    <property type="term" value="F:monooxygenase activity"/>
    <property type="evidence" value="ECO:0007669"/>
    <property type="project" value="UniProtKB-KW"/>
</dbReference>
<dbReference type="GO" id="GO:0005506">
    <property type="term" value="F:iron ion binding"/>
    <property type="evidence" value="ECO:0007669"/>
    <property type="project" value="InterPro"/>
</dbReference>
<sequence length="508" mass="59289">MSPRTEKLDDCYCVQWRIFFLIVCSFLISYYHMYTKRKQFKNITSKIPTVMGLPFIGIAYKLVPIKRFMYKISSYFEEFNTSTYCAWLGTYPVIITIDPDIIKTVTSSTEFLNKAEILYTSIDNAIPKGIVTSEVKTWKHNRKLINGYFNHKLLMSLIPLFNRGANTGVQRLCELSNGGEHKLFDLIKRVTLEIAIEATMGIDMRKGASEYYELVDSFTVLMERMAQDAAFSTMGLGFLARTPSYYKSLRFMRNFMDKLIKERTNNNNTPKIEEWQYDEEKMSSFLDIALNYCDNGKFDKEDVIMESISLIGASFETVATAIYSGLVMLSMHPEVQEKLFQEIHSIWPEKDIYVTYDHLKDLPYLDMVVAETLRLMPSIPIVGRQTIHQTKLTSEIILPPKMQVIVPIFSLHRSKNWWGPEAHLFNPDNFLPENIVKRNPYVYMPFSKGARNCIGWRYAEIAVRVLLLVFVRNFKFSTSFKYEDLHFVDHISLWYDVEPNLRVELRNI</sequence>
<feature type="binding site" description="axial binding residue" evidence="8">
    <location>
        <position position="453"/>
    </location>
    <ligand>
        <name>heme</name>
        <dbReference type="ChEBI" id="CHEBI:30413"/>
    </ligand>
    <ligandPart>
        <name>Fe</name>
        <dbReference type="ChEBI" id="CHEBI:18248"/>
    </ligandPart>
</feature>
<dbReference type="InterPro" id="IPR050196">
    <property type="entry name" value="Cytochrome_P450_Monoox"/>
</dbReference>
<proteinExistence type="inferred from homology"/>
<keyword evidence="10" id="KW-0472">Membrane</keyword>
<comment type="similarity">
    <text evidence="2 9">Belongs to the cytochrome P450 family.</text>
</comment>
<evidence type="ECO:0000256" key="10">
    <source>
        <dbReference type="SAM" id="Phobius"/>
    </source>
</evidence>
<keyword evidence="10" id="KW-1133">Transmembrane helix</keyword>
<feature type="transmembrane region" description="Helical" evidence="10">
    <location>
        <begin position="12"/>
        <end position="31"/>
    </location>
</feature>
<keyword evidence="3 8" id="KW-0349">Heme</keyword>
<dbReference type="InterPro" id="IPR017972">
    <property type="entry name" value="Cyt_P450_CS"/>
</dbReference>
<organism evidence="11">
    <name type="scientific">Zeugodacus cucurbitae</name>
    <name type="common">Melon fruit fly</name>
    <name type="synonym">Bactrocera cucurbitae</name>
    <dbReference type="NCBI Taxonomy" id="28588"/>
    <lineage>
        <taxon>Eukaryota</taxon>
        <taxon>Metazoa</taxon>
        <taxon>Ecdysozoa</taxon>
        <taxon>Arthropoda</taxon>
        <taxon>Hexapoda</taxon>
        <taxon>Insecta</taxon>
        <taxon>Pterygota</taxon>
        <taxon>Neoptera</taxon>
        <taxon>Endopterygota</taxon>
        <taxon>Diptera</taxon>
        <taxon>Brachycera</taxon>
        <taxon>Muscomorpha</taxon>
        <taxon>Tephritoidea</taxon>
        <taxon>Tephritidae</taxon>
        <taxon>Zeugodacus</taxon>
        <taxon>Zeugodacus</taxon>
    </lineage>
</organism>
<dbReference type="InterPro" id="IPR036396">
    <property type="entry name" value="Cyt_P450_sf"/>
</dbReference>
<dbReference type="PANTHER" id="PTHR24291">
    <property type="entry name" value="CYTOCHROME P450 FAMILY 4"/>
    <property type="match status" value="1"/>
</dbReference>
<dbReference type="GO" id="GO:0016705">
    <property type="term" value="F:oxidoreductase activity, acting on paired donors, with incorporation or reduction of molecular oxygen"/>
    <property type="evidence" value="ECO:0007669"/>
    <property type="project" value="InterPro"/>
</dbReference>
<keyword evidence="10" id="KW-0812">Transmembrane</keyword>